<keyword evidence="4" id="KW-1185">Reference proteome</keyword>
<keyword evidence="2" id="KW-0732">Signal</keyword>
<reference evidence="4" key="1">
    <citation type="journal article" date="2019" name="Int. J. Syst. Evol. Microbiol.">
        <title>The Global Catalogue of Microorganisms (GCM) 10K type strain sequencing project: providing services to taxonomists for standard genome sequencing and annotation.</title>
        <authorList>
            <consortium name="The Broad Institute Genomics Platform"/>
            <consortium name="The Broad Institute Genome Sequencing Center for Infectious Disease"/>
            <person name="Wu L."/>
            <person name="Ma J."/>
        </authorList>
    </citation>
    <scope>NUCLEOTIDE SEQUENCE [LARGE SCALE GENOMIC DNA]</scope>
    <source>
        <strain evidence="4">CGMCC 4.1782</strain>
    </source>
</reference>
<dbReference type="RefSeq" id="WP_250428171.1">
    <property type="nucleotide sequence ID" value="NZ_JALPRR010000001.1"/>
</dbReference>
<comment type="caution">
    <text evidence="3">The sequence shown here is derived from an EMBL/GenBank/DDBJ whole genome shotgun (WGS) entry which is preliminary data.</text>
</comment>
<keyword evidence="3" id="KW-0449">Lipoprotein</keyword>
<organism evidence="3 4">
    <name type="scientific">Pontibacter ruber</name>
    <dbReference type="NCBI Taxonomy" id="1343895"/>
    <lineage>
        <taxon>Bacteria</taxon>
        <taxon>Pseudomonadati</taxon>
        <taxon>Bacteroidota</taxon>
        <taxon>Cytophagia</taxon>
        <taxon>Cytophagales</taxon>
        <taxon>Hymenobacteraceae</taxon>
        <taxon>Pontibacter</taxon>
    </lineage>
</organism>
<evidence type="ECO:0000256" key="1">
    <source>
        <dbReference type="ARBA" id="ARBA00017922"/>
    </source>
</evidence>
<accession>A0ABW5CVC2</accession>
<dbReference type="Proteomes" id="UP001597374">
    <property type="component" value="Unassembled WGS sequence"/>
</dbReference>
<dbReference type="InterPro" id="IPR012640">
    <property type="entry name" value="Membr_lipoprot_lipid_attach_CS"/>
</dbReference>
<gene>
    <name evidence="3" type="ORF">ACFSKP_09165</name>
</gene>
<dbReference type="EMBL" id="JBHUIM010000001">
    <property type="protein sequence ID" value="MFD2246421.1"/>
    <property type="molecule type" value="Genomic_DNA"/>
</dbReference>
<evidence type="ECO:0000313" key="3">
    <source>
        <dbReference type="EMBL" id="MFD2246421.1"/>
    </source>
</evidence>
<evidence type="ECO:0000256" key="2">
    <source>
        <dbReference type="ARBA" id="ARBA00022729"/>
    </source>
</evidence>
<proteinExistence type="predicted"/>
<dbReference type="PROSITE" id="PS51257">
    <property type="entry name" value="PROKAR_LIPOPROTEIN"/>
    <property type="match status" value="1"/>
</dbReference>
<protein>
    <recommendedName>
        <fullName evidence="1">Type IV secretion system putative lipoprotein virB7</fullName>
    </recommendedName>
</protein>
<evidence type="ECO:0000313" key="4">
    <source>
        <dbReference type="Proteomes" id="UP001597374"/>
    </source>
</evidence>
<sequence>MKRTLFLLLILVSVTGCQKDKRIIESDMSEATVASETGIAAPLPSDVLSTTKSLVSGDFYRSPDFKSQKIASFDTSQLIHVLDTTNALFIKARMQKDSASVTGFVSKAILPE</sequence>
<dbReference type="Pfam" id="PF08139">
    <property type="entry name" value="LPAM_1"/>
    <property type="match status" value="1"/>
</dbReference>
<name>A0ABW5CVC2_9BACT</name>